<feature type="coiled-coil region" evidence="1">
    <location>
        <begin position="330"/>
        <end position="357"/>
    </location>
</feature>
<feature type="region of interest" description="Disordered" evidence="2">
    <location>
        <begin position="111"/>
        <end position="132"/>
    </location>
</feature>
<dbReference type="GO" id="GO:0003700">
    <property type="term" value="F:DNA-binding transcription factor activity"/>
    <property type="evidence" value="ECO:0007669"/>
    <property type="project" value="InterPro"/>
</dbReference>
<dbReference type="InterPro" id="IPR036955">
    <property type="entry name" value="AP2/ERF_dom_sf"/>
</dbReference>
<accession>A0AAD3H629</accession>
<name>A0AAD3H629_9STRA</name>
<evidence type="ECO:0000256" key="2">
    <source>
        <dbReference type="SAM" id="MobiDB-lite"/>
    </source>
</evidence>
<keyword evidence="1" id="KW-0175">Coiled coil</keyword>
<dbReference type="Proteomes" id="UP001054902">
    <property type="component" value="Unassembled WGS sequence"/>
</dbReference>
<keyword evidence="4" id="KW-1185">Reference proteome</keyword>
<proteinExistence type="predicted"/>
<evidence type="ECO:0000313" key="3">
    <source>
        <dbReference type="EMBL" id="GFH51631.1"/>
    </source>
</evidence>
<evidence type="ECO:0008006" key="5">
    <source>
        <dbReference type="Google" id="ProtNLM"/>
    </source>
</evidence>
<sequence>MDGKRNQIKEEHFMEAREPDESTVTHEVLPMDYSYSERVDDQDNFILPRNLFLDFEIEQQEETLRDTHFAGPEDHDYFVYRKRDAKSETYRKLGFDGNTTSKSFRHFPHKKREFKNDTRRRPETTADGERSQVVKRKESLRKYIGVSYVKRTMEYKSQIHGALGVICSLGQFKLQVDAAKAYDKAAILLKREGCKLNFLNFSEYMTLRDQEIQDFYTKTYSPIQRESIPIVSFRKTSAPNFMTTFALKTKLGLHRTVTMASRTSKRRSSSEICCKHSTDLDVIPSEMKRVRIALNDTKQTDASRCKSRPAAEERFASVSEEVAKKDKSNHNDVKEDLMQLEMKKEKLLRGIKEEMDERMKEFLWKDLEDIQRRIERRRDWIDNHFNKEA</sequence>
<protein>
    <recommendedName>
        <fullName evidence="5">AP2/ERF domain-containing protein</fullName>
    </recommendedName>
</protein>
<dbReference type="AlphaFoldDB" id="A0AAD3H629"/>
<feature type="compositionally biased region" description="Basic and acidic residues" evidence="2">
    <location>
        <begin position="114"/>
        <end position="132"/>
    </location>
</feature>
<organism evidence="3 4">
    <name type="scientific">Chaetoceros tenuissimus</name>
    <dbReference type="NCBI Taxonomy" id="426638"/>
    <lineage>
        <taxon>Eukaryota</taxon>
        <taxon>Sar</taxon>
        <taxon>Stramenopiles</taxon>
        <taxon>Ochrophyta</taxon>
        <taxon>Bacillariophyta</taxon>
        <taxon>Coscinodiscophyceae</taxon>
        <taxon>Chaetocerotophycidae</taxon>
        <taxon>Chaetocerotales</taxon>
        <taxon>Chaetocerotaceae</taxon>
        <taxon>Chaetoceros</taxon>
    </lineage>
</organism>
<dbReference type="Gene3D" id="3.30.730.10">
    <property type="entry name" value="AP2/ERF domain"/>
    <property type="match status" value="1"/>
</dbReference>
<dbReference type="EMBL" id="BLLK01000045">
    <property type="protein sequence ID" value="GFH51631.1"/>
    <property type="molecule type" value="Genomic_DNA"/>
</dbReference>
<comment type="caution">
    <text evidence="3">The sequence shown here is derived from an EMBL/GenBank/DDBJ whole genome shotgun (WGS) entry which is preliminary data.</text>
</comment>
<evidence type="ECO:0000256" key="1">
    <source>
        <dbReference type="SAM" id="Coils"/>
    </source>
</evidence>
<reference evidence="3 4" key="1">
    <citation type="journal article" date="2021" name="Sci. Rep.">
        <title>The genome of the diatom Chaetoceros tenuissimus carries an ancient integrated fragment of an extant virus.</title>
        <authorList>
            <person name="Hongo Y."/>
            <person name="Kimura K."/>
            <person name="Takaki Y."/>
            <person name="Yoshida Y."/>
            <person name="Baba S."/>
            <person name="Kobayashi G."/>
            <person name="Nagasaki K."/>
            <person name="Hano T."/>
            <person name="Tomaru Y."/>
        </authorList>
    </citation>
    <scope>NUCLEOTIDE SEQUENCE [LARGE SCALE GENOMIC DNA]</scope>
    <source>
        <strain evidence="3 4">NIES-3715</strain>
    </source>
</reference>
<evidence type="ECO:0000313" key="4">
    <source>
        <dbReference type="Proteomes" id="UP001054902"/>
    </source>
</evidence>
<gene>
    <name evidence="3" type="ORF">CTEN210_08107</name>
</gene>